<evidence type="ECO:0000313" key="2">
    <source>
        <dbReference type="EMBL" id="MBO9200796.1"/>
    </source>
</evidence>
<organism evidence="2 3">
    <name type="scientific">Niastella soli</name>
    <dbReference type="NCBI Taxonomy" id="2821487"/>
    <lineage>
        <taxon>Bacteria</taxon>
        <taxon>Pseudomonadati</taxon>
        <taxon>Bacteroidota</taxon>
        <taxon>Chitinophagia</taxon>
        <taxon>Chitinophagales</taxon>
        <taxon>Chitinophagaceae</taxon>
        <taxon>Niastella</taxon>
    </lineage>
</organism>
<feature type="transmembrane region" description="Helical" evidence="1">
    <location>
        <begin position="207"/>
        <end position="225"/>
    </location>
</feature>
<comment type="caution">
    <text evidence="2">The sequence shown here is derived from an EMBL/GenBank/DDBJ whole genome shotgun (WGS) entry which is preliminary data.</text>
</comment>
<evidence type="ECO:0000313" key="3">
    <source>
        <dbReference type="Proteomes" id="UP000677244"/>
    </source>
</evidence>
<reference evidence="2 3" key="1">
    <citation type="submission" date="2021-03" db="EMBL/GenBank/DDBJ databases">
        <title>Assistant Professor.</title>
        <authorList>
            <person name="Huq M.A."/>
        </authorList>
    </citation>
    <scope>NUCLEOTIDE SEQUENCE [LARGE SCALE GENOMIC DNA]</scope>
    <source>
        <strain evidence="2 3">MAH-29</strain>
    </source>
</reference>
<name>A0ABS3YSB2_9BACT</name>
<feature type="transmembrane region" description="Helical" evidence="1">
    <location>
        <begin position="6"/>
        <end position="29"/>
    </location>
</feature>
<dbReference type="RefSeq" id="WP_209138833.1">
    <property type="nucleotide sequence ID" value="NZ_JAGHKO010000001.1"/>
</dbReference>
<feature type="transmembrane region" description="Helical" evidence="1">
    <location>
        <begin position="169"/>
        <end position="187"/>
    </location>
</feature>
<evidence type="ECO:0008006" key="4">
    <source>
        <dbReference type="Google" id="ProtNLM"/>
    </source>
</evidence>
<feature type="transmembrane region" description="Helical" evidence="1">
    <location>
        <begin position="102"/>
        <end position="123"/>
    </location>
</feature>
<dbReference type="Proteomes" id="UP000677244">
    <property type="component" value="Unassembled WGS sequence"/>
</dbReference>
<protein>
    <recommendedName>
        <fullName evidence="4">YihY/virulence factor BrkB family protein</fullName>
    </recommendedName>
</protein>
<proteinExistence type="predicted"/>
<feature type="transmembrane region" description="Helical" evidence="1">
    <location>
        <begin position="237"/>
        <end position="258"/>
    </location>
</feature>
<keyword evidence="1" id="KW-0812">Transmembrane</keyword>
<evidence type="ECO:0000256" key="1">
    <source>
        <dbReference type="SAM" id="Phobius"/>
    </source>
</evidence>
<accession>A0ABS3YSB2</accession>
<sequence length="271" mass="30764">MNLLSYNAFLLGAIIFLAVSLCNLMYIWLCKIWKIKIVEVSIFLNPGFSLVKKEVNGIVYILGWLPVGTIIKPLGESKEDLEKMAIEELPYTFSSKSRTKQVLFRLSDSLVWLVFLFVSLFALKGPGNILRAIDEMFNYVEFALKTMFDSSLHNEFVNRTNSLLMDSNIIAFASILLIVMYLVITPLSKIPSLFPEDGRKTNGLIKLIGYAVGIFVTYMTLWKIPKFVFPFFSFGQIISYLISSLLGLYIVGSLFFLLTMCVAKFKTKPAF</sequence>
<keyword evidence="1" id="KW-1133">Transmembrane helix</keyword>
<gene>
    <name evidence="2" type="ORF">J7I42_11020</name>
</gene>
<keyword evidence="1" id="KW-0472">Membrane</keyword>
<keyword evidence="3" id="KW-1185">Reference proteome</keyword>
<dbReference type="EMBL" id="JAGHKO010000001">
    <property type="protein sequence ID" value="MBO9200796.1"/>
    <property type="molecule type" value="Genomic_DNA"/>
</dbReference>